<dbReference type="InParanoid" id="A0A409WUQ8"/>
<protein>
    <submittedName>
        <fullName evidence="1">Uncharacterized protein</fullName>
    </submittedName>
</protein>
<dbReference type="Proteomes" id="UP000284706">
    <property type="component" value="Unassembled WGS sequence"/>
</dbReference>
<sequence length="140" mass="15707">NRSREDAIAQAIDRFATNHIARIIKEALTYIEPRFIHLSPEAFCTVALSSVIRVDAELCESSDSREKSLRLVKVEFVPLDQFEDFIVEEIRVGVNTHFPAVGVVYAISSPDASRYASYVHSFPWPSQASSSFLENVDGDE</sequence>
<evidence type="ECO:0000313" key="2">
    <source>
        <dbReference type="Proteomes" id="UP000284706"/>
    </source>
</evidence>
<feature type="non-terminal residue" evidence="1">
    <location>
        <position position="1"/>
    </location>
</feature>
<evidence type="ECO:0000313" key="1">
    <source>
        <dbReference type="EMBL" id="PPQ82263.1"/>
    </source>
</evidence>
<accession>A0A409WUQ8</accession>
<comment type="caution">
    <text evidence="1">The sequence shown here is derived from an EMBL/GenBank/DDBJ whole genome shotgun (WGS) entry which is preliminary data.</text>
</comment>
<reference evidence="1 2" key="1">
    <citation type="journal article" date="2018" name="Evol. Lett.">
        <title>Horizontal gene cluster transfer increased hallucinogenic mushroom diversity.</title>
        <authorList>
            <person name="Reynolds H.T."/>
            <person name="Vijayakumar V."/>
            <person name="Gluck-Thaler E."/>
            <person name="Korotkin H.B."/>
            <person name="Matheny P.B."/>
            <person name="Slot J.C."/>
        </authorList>
    </citation>
    <scope>NUCLEOTIDE SEQUENCE [LARGE SCALE GENOMIC DNA]</scope>
    <source>
        <strain evidence="1 2">SRW20</strain>
    </source>
</reference>
<organism evidence="1 2">
    <name type="scientific">Gymnopilus dilepis</name>
    <dbReference type="NCBI Taxonomy" id="231916"/>
    <lineage>
        <taxon>Eukaryota</taxon>
        <taxon>Fungi</taxon>
        <taxon>Dikarya</taxon>
        <taxon>Basidiomycota</taxon>
        <taxon>Agaricomycotina</taxon>
        <taxon>Agaricomycetes</taxon>
        <taxon>Agaricomycetidae</taxon>
        <taxon>Agaricales</taxon>
        <taxon>Agaricineae</taxon>
        <taxon>Hymenogastraceae</taxon>
        <taxon>Gymnopilus</taxon>
    </lineage>
</organism>
<dbReference type="EMBL" id="NHYE01004767">
    <property type="protein sequence ID" value="PPQ82263.1"/>
    <property type="molecule type" value="Genomic_DNA"/>
</dbReference>
<gene>
    <name evidence="1" type="ORF">CVT26_010062</name>
</gene>
<keyword evidence="2" id="KW-1185">Reference proteome</keyword>
<dbReference type="AlphaFoldDB" id="A0A409WUQ8"/>
<name>A0A409WUQ8_9AGAR</name>
<proteinExistence type="predicted"/>